<dbReference type="AlphaFoldDB" id="A0AAD8A5U8"/>
<proteinExistence type="predicted"/>
<dbReference type="Proteomes" id="UP001233999">
    <property type="component" value="Unassembled WGS sequence"/>
</dbReference>
<reference evidence="1" key="2">
    <citation type="submission" date="2023-05" db="EMBL/GenBank/DDBJ databases">
        <authorList>
            <person name="Fouks B."/>
        </authorList>
    </citation>
    <scope>NUCLEOTIDE SEQUENCE</scope>
    <source>
        <strain evidence="1">Stay&amp;Tobe</strain>
        <tissue evidence="1">Testes</tissue>
    </source>
</reference>
<dbReference type="EMBL" id="JASPKZ010003852">
    <property type="protein sequence ID" value="KAJ9591953.1"/>
    <property type="molecule type" value="Genomic_DNA"/>
</dbReference>
<feature type="non-terminal residue" evidence="1">
    <location>
        <position position="84"/>
    </location>
</feature>
<comment type="caution">
    <text evidence="1">The sequence shown here is derived from an EMBL/GenBank/DDBJ whole genome shotgun (WGS) entry which is preliminary data.</text>
</comment>
<evidence type="ECO:0000313" key="1">
    <source>
        <dbReference type="EMBL" id="KAJ9591953.1"/>
    </source>
</evidence>
<accession>A0AAD8A5U8</accession>
<name>A0AAD8A5U8_DIPPU</name>
<organism evidence="1 2">
    <name type="scientific">Diploptera punctata</name>
    <name type="common">Pacific beetle cockroach</name>
    <dbReference type="NCBI Taxonomy" id="6984"/>
    <lineage>
        <taxon>Eukaryota</taxon>
        <taxon>Metazoa</taxon>
        <taxon>Ecdysozoa</taxon>
        <taxon>Arthropoda</taxon>
        <taxon>Hexapoda</taxon>
        <taxon>Insecta</taxon>
        <taxon>Pterygota</taxon>
        <taxon>Neoptera</taxon>
        <taxon>Polyneoptera</taxon>
        <taxon>Dictyoptera</taxon>
        <taxon>Blattodea</taxon>
        <taxon>Blaberoidea</taxon>
        <taxon>Blaberidae</taxon>
        <taxon>Diplopterinae</taxon>
        <taxon>Diploptera</taxon>
    </lineage>
</organism>
<reference evidence="1" key="1">
    <citation type="journal article" date="2023" name="IScience">
        <title>Live-bearing cockroach genome reveals convergent evolutionary mechanisms linked to viviparity in insects and beyond.</title>
        <authorList>
            <person name="Fouks B."/>
            <person name="Harrison M.C."/>
            <person name="Mikhailova A.A."/>
            <person name="Marchal E."/>
            <person name="English S."/>
            <person name="Carruthers M."/>
            <person name="Jennings E.C."/>
            <person name="Chiamaka E.L."/>
            <person name="Frigard R.A."/>
            <person name="Pippel M."/>
            <person name="Attardo G.M."/>
            <person name="Benoit J.B."/>
            <person name="Bornberg-Bauer E."/>
            <person name="Tobe S.S."/>
        </authorList>
    </citation>
    <scope>NUCLEOTIDE SEQUENCE</scope>
    <source>
        <strain evidence="1">Stay&amp;Tobe</strain>
    </source>
</reference>
<gene>
    <name evidence="1" type="ORF">L9F63_001555</name>
</gene>
<sequence>FVLLTLFPVNEYLSPLTDSLDLFPNGVTWDPKGVVSTFPGSTSFSCYSLLVTHHYLLKQLYLFQNSSSINSIHPIKIFPKQISH</sequence>
<evidence type="ECO:0000313" key="2">
    <source>
        <dbReference type="Proteomes" id="UP001233999"/>
    </source>
</evidence>
<keyword evidence="2" id="KW-1185">Reference proteome</keyword>
<feature type="non-terminal residue" evidence="1">
    <location>
        <position position="1"/>
    </location>
</feature>
<protein>
    <submittedName>
        <fullName evidence="1">Uncharacterized protein</fullName>
    </submittedName>
</protein>